<feature type="compositionally biased region" description="Basic and acidic residues" evidence="1">
    <location>
        <begin position="299"/>
        <end position="308"/>
    </location>
</feature>
<organism evidence="2 3">
    <name type="scientific">Rossellomorea marisflavi</name>
    <dbReference type="NCBI Taxonomy" id="189381"/>
    <lineage>
        <taxon>Bacteria</taxon>
        <taxon>Bacillati</taxon>
        <taxon>Bacillota</taxon>
        <taxon>Bacilli</taxon>
        <taxon>Bacillales</taxon>
        <taxon>Bacillaceae</taxon>
        <taxon>Rossellomorea</taxon>
    </lineage>
</organism>
<protein>
    <submittedName>
        <fullName evidence="2">Uncharacterized protein</fullName>
    </submittedName>
</protein>
<evidence type="ECO:0000256" key="1">
    <source>
        <dbReference type="SAM" id="MobiDB-lite"/>
    </source>
</evidence>
<comment type="caution">
    <text evidence="2">The sequence shown here is derived from an EMBL/GenBank/DDBJ whole genome shotgun (WGS) entry which is preliminary data.</text>
</comment>
<accession>A0A5D4S3B3</accession>
<name>A0A5D4S3B3_9BACI</name>
<dbReference type="EMBL" id="VTEQ01000001">
    <property type="protein sequence ID" value="TYS56352.1"/>
    <property type="molecule type" value="Genomic_DNA"/>
</dbReference>
<feature type="region of interest" description="Disordered" evidence="1">
    <location>
        <begin position="269"/>
        <end position="308"/>
    </location>
</feature>
<sequence length="308" mass="34734">MTNQNTLREAENKVEIEGLLLEVRHQEWKSKEGLNIELDIEVGENEIHTVHGMSKYKKKDGSDNGIAKGYLTVIDEYKSVADVGREDADKVRVSQGKIELNEYFGQDGMLKSFPQIRSNFFNRLAPTDEYAPKAEFDVEMVVAKISEEKNKDQEETGRVKLKGFIPLFGGTVIPFEFVVSEEGSEYVEQNYEKGETVNVFGKIINFKESKTVKKAAAFGADKEVTTYNTVREYLITGGGEPYEEDNKKAYDPELIGKALTEREVYLEELKKRNTQSSGTSEEKKKSAFGGGSTKKKEKSKISSDELPF</sequence>
<proteinExistence type="predicted"/>
<gene>
    <name evidence="2" type="ORF">FZC83_01920</name>
</gene>
<reference evidence="2 3" key="1">
    <citation type="submission" date="2019-08" db="EMBL/GenBank/DDBJ databases">
        <title>Bacillus genomes from the desert of Cuatro Cienegas, Coahuila.</title>
        <authorList>
            <person name="Olmedo-Alvarez G."/>
        </authorList>
    </citation>
    <scope>NUCLEOTIDE SEQUENCE [LARGE SCALE GENOMIC DNA]</scope>
    <source>
        <strain evidence="2 3">CH108_3D</strain>
    </source>
</reference>
<dbReference type="AlphaFoldDB" id="A0A5D4S3B3"/>
<dbReference type="RefSeq" id="WP_148984386.1">
    <property type="nucleotide sequence ID" value="NZ_JBNILK010000001.1"/>
</dbReference>
<dbReference type="Proteomes" id="UP000322997">
    <property type="component" value="Unassembled WGS sequence"/>
</dbReference>
<evidence type="ECO:0000313" key="3">
    <source>
        <dbReference type="Proteomes" id="UP000322997"/>
    </source>
</evidence>
<evidence type="ECO:0000313" key="2">
    <source>
        <dbReference type="EMBL" id="TYS56352.1"/>
    </source>
</evidence>